<proteinExistence type="predicted"/>
<dbReference type="RefSeq" id="WP_099952278.1">
    <property type="nucleotide sequence ID" value="NZ_CP028843.1"/>
</dbReference>
<evidence type="ECO:0000313" key="2">
    <source>
        <dbReference type="EMBL" id="AWB20372.1"/>
    </source>
</evidence>
<sequence length="128" mass="14011">MDRIQIPATSRSPLVDFDFPAGRLLLRGESYPEDAAAFYGPLLQALRACLEEEGGPLTVDVALSYFNSSSAKALMNLFMPLEDAAEAGREVTIRWLYAEGDDTIAEAGEDFAVDFSHARFEMVQETAA</sequence>
<dbReference type="OrthoDB" id="5297629at2"/>
<dbReference type="Pfam" id="PF09345">
    <property type="entry name" value="SiaC"/>
    <property type="match status" value="1"/>
</dbReference>
<dbReference type="EMBL" id="CP028843">
    <property type="protein sequence ID" value="AWB20372.1"/>
    <property type="molecule type" value="Genomic_DNA"/>
</dbReference>
<reference evidence="2 3" key="1">
    <citation type="submission" date="2018-04" db="EMBL/GenBank/DDBJ databases">
        <title>Methylobacterium sp. PR1016A genome.</title>
        <authorList>
            <person name="Park W."/>
        </authorList>
    </citation>
    <scope>NUCLEOTIDE SEQUENCE [LARGE SCALE GENOMIC DNA]</scope>
    <source>
        <strain evidence="2 3">PR1016A</strain>
    </source>
</reference>
<evidence type="ECO:0000313" key="3">
    <source>
        <dbReference type="Proteomes" id="UP000244755"/>
    </source>
</evidence>
<dbReference type="AlphaFoldDB" id="A0A2R4WFQ9"/>
<gene>
    <name evidence="2" type="ORF">DA075_04995</name>
</gene>
<evidence type="ECO:0000259" key="1">
    <source>
        <dbReference type="Pfam" id="PF09345"/>
    </source>
</evidence>
<name>A0A2R4WFQ9_9HYPH</name>
<feature type="domain" description="SiaC family regulatory phosphoprotein" evidence="1">
    <location>
        <begin position="6"/>
        <end position="124"/>
    </location>
</feature>
<keyword evidence="3" id="KW-1185">Reference proteome</keyword>
<dbReference type="InterPro" id="IPR018530">
    <property type="entry name" value="SiaC"/>
</dbReference>
<dbReference type="Proteomes" id="UP000244755">
    <property type="component" value="Chromosome 1"/>
</dbReference>
<protein>
    <submittedName>
        <fullName evidence="2">DUF1987 domain-containing protein</fullName>
    </submittedName>
</protein>
<dbReference type="KEGG" id="mee:DA075_04995"/>
<organism evidence="2 3">
    <name type="scientific">Methylobacterium currus</name>
    <dbReference type="NCBI Taxonomy" id="2051553"/>
    <lineage>
        <taxon>Bacteria</taxon>
        <taxon>Pseudomonadati</taxon>
        <taxon>Pseudomonadota</taxon>
        <taxon>Alphaproteobacteria</taxon>
        <taxon>Hyphomicrobiales</taxon>
        <taxon>Methylobacteriaceae</taxon>
        <taxon>Methylobacterium</taxon>
    </lineage>
</organism>
<accession>A0A2R4WFQ9</accession>